<keyword evidence="1" id="KW-0175">Coiled coil</keyword>
<keyword evidence="4" id="KW-1185">Reference proteome</keyword>
<dbReference type="RefSeq" id="WP_176329843.1">
    <property type="nucleotide sequence ID" value="NZ_MSLT01000018.1"/>
</dbReference>
<dbReference type="InterPro" id="IPR021104">
    <property type="entry name" value="KfrA_DNA-bd_N"/>
</dbReference>
<feature type="coiled-coil region" evidence="1">
    <location>
        <begin position="104"/>
        <end position="180"/>
    </location>
</feature>
<evidence type="ECO:0000256" key="1">
    <source>
        <dbReference type="SAM" id="Coils"/>
    </source>
</evidence>
<evidence type="ECO:0000259" key="2">
    <source>
        <dbReference type="Pfam" id="PF11740"/>
    </source>
</evidence>
<evidence type="ECO:0000313" key="4">
    <source>
        <dbReference type="Proteomes" id="UP000194798"/>
    </source>
</evidence>
<gene>
    <name evidence="3" type="ORF">TPSD3_10595</name>
</gene>
<dbReference type="Pfam" id="PF11740">
    <property type="entry name" value="KfrA_N"/>
    <property type="match status" value="1"/>
</dbReference>
<reference evidence="3 4" key="1">
    <citation type="submission" date="2016-12" db="EMBL/GenBank/DDBJ databases">
        <title>Thioflexothrix psekupsii D3 genome sequencing and assembly.</title>
        <authorList>
            <person name="Fomenkov A."/>
            <person name="Vincze T."/>
            <person name="Grabovich M."/>
            <person name="Anton B.P."/>
            <person name="Dubinina G."/>
            <person name="Orlova M."/>
            <person name="Belousova E."/>
            <person name="Roberts R.J."/>
        </authorList>
    </citation>
    <scope>NUCLEOTIDE SEQUENCE [LARGE SCALE GENOMIC DNA]</scope>
    <source>
        <strain evidence="3">D3</strain>
    </source>
</reference>
<comment type="caution">
    <text evidence="3">The sequence shown here is derived from an EMBL/GenBank/DDBJ whole genome shotgun (WGS) entry which is preliminary data.</text>
</comment>
<dbReference type="AlphaFoldDB" id="A0A251X7C4"/>
<organism evidence="3 4">
    <name type="scientific">Thioflexithrix psekupsensis</name>
    <dbReference type="NCBI Taxonomy" id="1570016"/>
    <lineage>
        <taxon>Bacteria</taxon>
        <taxon>Pseudomonadati</taxon>
        <taxon>Pseudomonadota</taxon>
        <taxon>Gammaproteobacteria</taxon>
        <taxon>Thiotrichales</taxon>
        <taxon>Thioflexithrix</taxon>
    </lineage>
</organism>
<dbReference type="EMBL" id="MSLT01000018">
    <property type="protein sequence ID" value="OUD13089.1"/>
    <property type="molecule type" value="Genomic_DNA"/>
</dbReference>
<protein>
    <recommendedName>
        <fullName evidence="2">KfrA N-terminal DNA-binding domain-containing protein</fullName>
    </recommendedName>
</protein>
<sequence length="212" mass="24022">MINARKRINEAIVRQAIGELAAQGKKTSVRALLAHIGYGSMATIAKYKNQIEHNPVSVSSTAAEPADPVFHVAHRVLLEILPVLEERIQSYLEDSLASFKDHDYQDLQQHFQTLEEELRHKENELRDIRQLYHSVLADRSEKTRTAIALKQRVHKLKQELEEKESQLQQLQAQINEAAGSAHSLVEANVLQLSGNHAGYFIDYSALIAWNMP</sequence>
<dbReference type="Proteomes" id="UP000194798">
    <property type="component" value="Unassembled WGS sequence"/>
</dbReference>
<evidence type="ECO:0000313" key="3">
    <source>
        <dbReference type="EMBL" id="OUD13089.1"/>
    </source>
</evidence>
<feature type="domain" description="KfrA N-terminal DNA-binding" evidence="2">
    <location>
        <begin position="13"/>
        <end position="130"/>
    </location>
</feature>
<accession>A0A251X7C4</accession>
<proteinExistence type="predicted"/>
<name>A0A251X7C4_9GAMM</name>